<dbReference type="FunFam" id="1.20.1530.20:FF:000015">
    <property type="entry name" value="Na(+)/H(+) antiporter 2"/>
    <property type="match status" value="1"/>
</dbReference>
<evidence type="ECO:0000256" key="9">
    <source>
        <dbReference type="ARBA" id="ARBA00023136"/>
    </source>
</evidence>
<feature type="transmembrane region" description="Helical" evidence="12">
    <location>
        <begin position="362"/>
        <end position="383"/>
    </location>
</feature>
<evidence type="ECO:0000313" key="15">
    <source>
        <dbReference type="Proteomes" id="UP000094112"/>
    </source>
</evidence>
<evidence type="ECO:0000313" key="14">
    <source>
        <dbReference type="EMBL" id="ODQ60827.1"/>
    </source>
</evidence>
<dbReference type="GO" id="GO:0030007">
    <property type="term" value="P:intracellular potassium ion homeostasis"/>
    <property type="evidence" value="ECO:0007669"/>
    <property type="project" value="TreeGrafter"/>
</dbReference>
<keyword evidence="10" id="KW-0739">Sodium transport</keyword>
<dbReference type="InterPro" id="IPR038770">
    <property type="entry name" value="Na+/solute_symporter_sf"/>
</dbReference>
<dbReference type="OrthoDB" id="5327978at2759"/>
<keyword evidence="8" id="KW-0406">Ion transport</keyword>
<feature type="transmembrane region" description="Helical" evidence="12">
    <location>
        <begin position="103"/>
        <end position="126"/>
    </location>
</feature>
<dbReference type="GO" id="GO:0120029">
    <property type="term" value="P:proton export across plasma membrane"/>
    <property type="evidence" value="ECO:0007669"/>
    <property type="project" value="InterPro"/>
</dbReference>
<evidence type="ECO:0000256" key="8">
    <source>
        <dbReference type="ARBA" id="ARBA00023065"/>
    </source>
</evidence>
<keyword evidence="7" id="KW-0915">Sodium</keyword>
<evidence type="ECO:0000256" key="5">
    <source>
        <dbReference type="ARBA" id="ARBA00022692"/>
    </source>
</evidence>
<keyword evidence="4" id="KW-0050">Antiport</keyword>
<evidence type="ECO:0000259" key="13">
    <source>
        <dbReference type="Pfam" id="PF00999"/>
    </source>
</evidence>
<feature type="transmembrane region" description="Helical" evidence="12">
    <location>
        <begin position="298"/>
        <end position="316"/>
    </location>
</feature>
<evidence type="ECO:0000256" key="4">
    <source>
        <dbReference type="ARBA" id="ARBA00022449"/>
    </source>
</evidence>
<dbReference type="Pfam" id="PF00999">
    <property type="entry name" value="Na_H_Exchanger"/>
    <property type="match status" value="1"/>
</dbReference>
<feature type="region of interest" description="Disordered" evidence="11">
    <location>
        <begin position="468"/>
        <end position="487"/>
    </location>
</feature>
<evidence type="ECO:0000256" key="1">
    <source>
        <dbReference type="ARBA" id="ARBA00004141"/>
    </source>
</evidence>
<dbReference type="GO" id="GO:0005886">
    <property type="term" value="C:plasma membrane"/>
    <property type="evidence" value="ECO:0007669"/>
    <property type="project" value="InterPro"/>
</dbReference>
<comment type="subcellular location">
    <subcellularLocation>
        <location evidence="1">Membrane</location>
        <topology evidence="1">Multi-pass membrane protein</topology>
    </subcellularLocation>
</comment>
<dbReference type="EMBL" id="KV454209">
    <property type="protein sequence ID" value="ODQ60827.1"/>
    <property type="molecule type" value="Genomic_DNA"/>
</dbReference>
<dbReference type="STRING" id="683960.A0A1E3P7G8"/>
<evidence type="ECO:0000256" key="10">
    <source>
        <dbReference type="ARBA" id="ARBA00023201"/>
    </source>
</evidence>
<gene>
    <name evidence="14" type="ORF">WICANDRAFT_51580</name>
</gene>
<feature type="transmembrane region" description="Helical" evidence="12">
    <location>
        <begin position="246"/>
        <end position="263"/>
    </location>
</feature>
<keyword evidence="3" id="KW-0813">Transport</keyword>
<feature type="transmembrane region" description="Helical" evidence="12">
    <location>
        <begin position="205"/>
        <end position="226"/>
    </location>
</feature>
<sequence>MAVWDQLEVDQAHKAYAIVGVFSTIFCLLSLVLKERLFVGEAFLSCVTGIIVGPHALNLINPLEWTNSDYLTQEISRIVLIIQIFAVSVELPKKYMKVNVRSVVVLLLFTMILGWLVTGLFAWVLFPKFSFIDGLAITAAITATDPVLAAAIVGKGKFGERIPASLRHLLSAESGANDGLAFPFVLLAVDILTNRGKPGVIVRDWFCIAILYECVFGVILGIIIGYSGRKAIEFCENKKFIDRESLLIFYILLSLMCTGFGSILGVDDLLVSFAAGAAFAWDGWFFKKSHGQHISNSIDLLLNVGYFLYFGTIIPWQDFNNKELGLHWWRLVTLGLVIIFLRRIPAALLAKPFVPAIKTWKEALFVGHFGPVGVGGIFCSIITKDAIEKHLTQGEVPMREINSSAPYYMVLRCIWPIVCFIVVTSIVIHGFSVTAMVFYSKFQNYDFKESKSSSPTMVSSVEITDEDGNKALNEPTSNSNLHLRRVC</sequence>
<organism evidence="14 15">
    <name type="scientific">Wickerhamomyces anomalus (strain ATCC 58044 / CBS 1984 / NCYC 433 / NRRL Y-366-8)</name>
    <name type="common">Yeast</name>
    <name type="synonym">Hansenula anomala</name>
    <dbReference type="NCBI Taxonomy" id="683960"/>
    <lineage>
        <taxon>Eukaryota</taxon>
        <taxon>Fungi</taxon>
        <taxon>Dikarya</taxon>
        <taxon>Ascomycota</taxon>
        <taxon>Saccharomycotina</taxon>
        <taxon>Saccharomycetes</taxon>
        <taxon>Phaffomycetales</taxon>
        <taxon>Wickerhamomycetaceae</taxon>
        <taxon>Wickerhamomyces</taxon>
    </lineage>
</organism>
<evidence type="ECO:0000256" key="12">
    <source>
        <dbReference type="SAM" id="Phobius"/>
    </source>
</evidence>
<protein>
    <recommendedName>
        <fullName evidence="13">Cation/H+ exchanger transmembrane domain-containing protein</fullName>
    </recommendedName>
</protein>
<feature type="domain" description="Cation/H+ exchanger transmembrane" evidence="13">
    <location>
        <begin position="25"/>
        <end position="438"/>
    </location>
</feature>
<accession>A0A1E3P7G8</accession>
<dbReference type="Proteomes" id="UP000094112">
    <property type="component" value="Unassembled WGS sequence"/>
</dbReference>
<feature type="transmembrane region" description="Helical" evidence="12">
    <location>
        <begin position="328"/>
        <end position="350"/>
    </location>
</feature>
<dbReference type="Gene3D" id="1.20.1530.20">
    <property type="match status" value="1"/>
</dbReference>
<evidence type="ECO:0000256" key="7">
    <source>
        <dbReference type="ARBA" id="ARBA00023053"/>
    </source>
</evidence>
<keyword evidence="15" id="KW-1185">Reference proteome</keyword>
<dbReference type="RefSeq" id="XP_019040034.1">
    <property type="nucleotide sequence ID" value="XM_019182672.1"/>
</dbReference>
<evidence type="ECO:0000256" key="6">
    <source>
        <dbReference type="ARBA" id="ARBA00022989"/>
    </source>
</evidence>
<feature type="transmembrane region" description="Helical" evidence="12">
    <location>
        <begin position="75"/>
        <end position="91"/>
    </location>
</feature>
<evidence type="ECO:0000256" key="2">
    <source>
        <dbReference type="ARBA" id="ARBA00005248"/>
    </source>
</evidence>
<dbReference type="AlphaFoldDB" id="A0A1E3P7G8"/>
<name>A0A1E3P7G8_WICAA</name>
<proteinExistence type="inferred from homology"/>
<comment type="similarity">
    <text evidence="2">Belongs to the fungal Na(+)/H(+) exchanger family.</text>
</comment>
<dbReference type="InterPro" id="IPR004712">
    <property type="entry name" value="Na+/H+_antiporter_fungi"/>
</dbReference>
<dbReference type="GeneID" id="30199918"/>
<feature type="transmembrane region" description="Helical" evidence="12">
    <location>
        <begin position="15"/>
        <end position="33"/>
    </location>
</feature>
<keyword evidence="5 12" id="KW-0812">Transmembrane</keyword>
<dbReference type="PANTHER" id="PTHR31382">
    <property type="entry name" value="NA(+)/H(+) ANTIPORTER"/>
    <property type="match status" value="1"/>
</dbReference>
<feature type="transmembrane region" description="Helical" evidence="12">
    <location>
        <begin position="42"/>
        <end position="63"/>
    </location>
</feature>
<dbReference type="GO" id="GO:0042391">
    <property type="term" value="P:regulation of membrane potential"/>
    <property type="evidence" value="ECO:0007669"/>
    <property type="project" value="InterPro"/>
</dbReference>
<keyword evidence="9 12" id="KW-0472">Membrane</keyword>
<evidence type="ECO:0000256" key="11">
    <source>
        <dbReference type="SAM" id="MobiDB-lite"/>
    </source>
</evidence>
<dbReference type="PANTHER" id="PTHR31382:SF4">
    <property type="entry name" value="NA(+)_H(+) ANTIPORTER"/>
    <property type="match status" value="1"/>
</dbReference>
<dbReference type="GO" id="GO:0036376">
    <property type="term" value="P:sodium ion export across plasma membrane"/>
    <property type="evidence" value="ECO:0007669"/>
    <property type="project" value="InterPro"/>
</dbReference>
<dbReference type="InterPro" id="IPR006153">
    <property type="entry name" value="Cation/H_exchanger_TM"/>
</dbReference>
<dbReference type="GO" id="GO:0015385">
    <property type="term" value="F:sodium:proton antiporter activity"/>
    <property type="evidence" value="ECO:0007669"/>
    <property type="project" value="InterPro"/>
</dbReference>
<feature type="transmembrane region" description="Helical" evidence="12">
    <location>
        <begin position="414"/>
        <end position="439"/>
    </location>
</feature>
<keyword evidence="6 12" id="KW-1133">Transmembrane helix</keyword>
<reference evidence="14 15" key="1">
    <citation type="journal article" date="2016" name="Proc. Natl. Acad. Sci. U.S.A.">
        <title>Comparative genomics of biotechnologically important yeasts.</title>
        <authorList>
            <person name="Riley R."/>
            <person name="Haridas S."/>
            <person name="Wolfe K.H."/>
            <person name="Lopes M.R."/>
            <person name="Hittinger C.T."/>
            <person name="Goeker M."/>
            <person name="Salamov A.A."/>
            <person name="Wisecaver J.H."/>
            <person name="Long T.M."/>
            <person name="Calvey C.H."/>
            <person name="Aerts A.L."/>
            <person name="Barry K.W."/>
            <person name="Choi C."/>
            <person name="Clum A."/>
            <person name="Coughlan A.Y."/>
            <person name="Deshpande S."/>
            <person name="Douglass A.P."/>
            <person name="Hanson S.J."/>
            <person name="Klenk H.-P."/>
            <person name="LaButti K.M."/>
            <person name="Lapidus A."/>
            <person name="Lindquist E.A."/>
            <person name="Lipzen A.M."/>
            <person name="Meier-Kolthoff J.P."/>
            <person name="Ohm R.A."/>
            <person name="Otillar R.P."/>
            <person name="Pangilinan J.L."/>
            <person name="Peng Y."/>
            <person name="Rokas A."/>
            <person name="Rosa C.A."/>
            <person name="Scheuner C."/>
            <person name="Sibirny A.A."/>
            <person name="Slot J.C."/>
            <person name="Stielow J.B."/>
            <person name="Sun H."/>
            <person name="Kurtzman C.P."/>
            <person name="Blackwell M."/>
            <person name="Grigoriev I.V."/>
            <person name="Jeffries T.W."/>
        </authorList>
    </citation>
    <scope>NUCLEOTIDE SEQUENCE [LARGE SCALE GENOMIC DNA]</scope>
    <source>
        <strain evidence="15">ATCC 58044 / CBS 1984 / NCYC 433 / NRRL Y-366-8</strain>
    </source>
</reference>
<evidence type="ECO:0000256" key="3">
    <source>
        <dbReference type="ARBA" id="ARBA00022448"/>
    </source>
</evidence>